<evidence type="ECO:0000313" key="2">
    <source>
        <dbReference type="Proteomes" id="UP000886653"/>
    </source>
</evidence>
<keyword evidence="2" id="KW-1185">Reference proteome</keyword>
<organism evidence="1 2">
    <name type="scientific">Cronartium quercuum f. sp. fusiforme G11</name>
    <dbReference type="NCBI Taxonomy" id="708437"/>
    <lineage>
        <taxon>Eukaryota</taxon>
        <taxon>Fungi</taxon>
        <taxon>Dikarya</taxon>
        <taxon>Basidiomycota</taxon>
        <taxon>Pucciniomycotina</taxon>
        <taxon>Pucciniomycetes</taxon>
        <taxon>Pucciniales</taxon>
        <taxon>Coleosporiaceae</taxon>
        <taxon>Cronartium</taxon>
    </lineage>
</organism>
<name>A0A9P6N8A5_9BASI</name>
<dbReference type="AlphaFoldDB" id="A0A9P6N8A5"/>
<protein>
    <submittedName>
        <fullName evidence="1">Uncharacterized protein</fullName>
    </submittedName>
</protein>
<dbReference type="EMBL" id="MU167822">
    <property type="protein sequence ID" value="KAG0139096.1"/>
    <property type="molecule type" value="Genomic_DNA"/>
</dbReference>
<accession>A0A9P6N8A5</accession>
<dbReference type="Proteomes" id="UP000886653">
    <property type="component" value="Unassembled WGS sequence"/>
</dbReference>
<gene>
    <name evidence="1" type="ORF">CROQUDRAFT_102196</name>
</gene>
<evidence type="ECO:0000313" key="1">
    <source>
        <dbReference type="EMBL" id="KAG0139096.1"/>
    </source>
</evidence>
<reference evidence="1" key="1">
    <citation type="submission" date="2013-11" db="EMBL/GenBank/DDBJ databases">
        <title>Genome sequence of the fusiform rust pathogen reveals effectors for host alternation and coevolution with pine.</title>
        <authorList>
            <consortium name="DOE Joint Genome Institute"/>
            <person name="Smith K."/>
            <person name="Pendleton A."/>
            <person name="Kubisiak T."/>
            <person name="Anderson C."/>
            <person name="Salamov A."/>
            <person name="Aerts A."/>
            <person name="Riley R."/>
            <person name="Clum A."/>
            <person name="Lindquist E."/>
            <person name="Ence D."/>
            <person name="Campbell M."/>
            <person name="Kronenberg Z."/>
            <person name="Feau N."/>
            <person name="Dhillon B."/>
            <person name="Hamelin R."/>
            <person name="Burleigh J."/>
            <person name="Smith J."/>
            <person name="Yandell M."/>
            <person name="Nelson C."/>
            <person name="Grigoriev I."/>
            <person name="Davis J."/>
        </authorList>
    </citation>
    <scope>NUCLEOTIDE SEQUENCE</scope>
    <source>
        <strain evidence="1">G11</strain>
    </source>
</reference>
<sequence>MFKVVLELINRRGSMTPVDSPKIQPTVISIHVSHNKVVKTEAKYTVKKPKDLLELLKEISSKEGSVEEWLKNLLSHKALMNFFSSSSLLKNKWQSAVEIFNFLAPKHHTTSIENKAGNAALASSSLPLPVNAGKACAIDSATGWLWSGMRLGRTSRQDLPSNFEGRACRLKSRKHIRPLKGGRHMRQPAAEVPVRYREYLLTGR</sequence>
<proteinExistence type="predicted"/>
<comment type="caution">
    <text evidence="1">The sequence shown here is derived from an EMBL/GenBank/DDBJ whole genome shotgun (WGS) entry which is preliminary data.</text>
</comment>